<dbReference type="EMBL" id="VXLC01000025">
    <property type="protein sequence ID" value="KAA8883837.1"/>
    <property type="molecule type" value="Genomic_DNA"/>
</dbReference>
<keyword evidence="2" id="KW-0408">Iron</keyword>
<evidence type="ECO:0000313" key="4">
    <source>
        <dbReference type="EMBL" id="KAA8883837.1"/>
    </source>
</evidence>
<organism evidence="4 5">
    <name type="scientific">Nocardia colli</name>
    <dbReference type="NCBI Taxonomy" id="2545717"/>
    <lineage>
        <taxon>Bacteria</taxon>
        <taxon>Bacillati</taxon>
        <taxon>Actinomycetota</taxon>
        <taxon>Actinomycetes</taxon>
        <taxon>Mycobacteriales</taxon>
        <taxon>Nocardiaceae</taxon>
        <taxon>Nocardia</taxon>
    </lineage>
</organism>
<comment type="caution">
    <text evidence="4">The sequence shown here is derived from an EMBL/GenBank/DDBJ whole genome shotgun (WGS) entry which is preliminary data.</text>
</comment>
<keyword evidence="3" id="KW-0411">Iron-sulfur</keyword>
<dbReference type="Proteomes" id="UP000323876">
    <property type="component" value="Unassembled WGS sequence"/>
</dbReference>
<keyword evidence="5" id="KW-1185">Reference proteome</keyword>
<dbReference type="InterPro" id="IPR017900">
    <property type="entry name" value="4Fe4S_Fe_S_CS"/>
</dbReference>
<evidence type="ECO:0000256" key="2">
    <source>
        <dbReference type="ARBA" id="ARBA00023004"/>
    </source>
</evidence>
<reference evidence="4 5" key="1">
    <citation type="submission" date="2019-09" db="EMBL/GenBank/DDBJ databases">
        <authorList>
            <person name="Wang X."/>
        </authorList>
    </citation>
    <scope>NUCLEOTIDE SEQUENCE [LARGE SCALE GENOMIC DNA]</scope>
    <source>
        <strain evidence="4 5">CICC 11023</strain>
    </source>
</reference>
<keyword evidence="1" id="KW-0479">Metal-binding</keyword>
<gene>
    <name evidence="4" type="ORF">F3087_36865</name>
</gene>
<dbReference type="AlphaFoldDB" id="A0A5N0E346"/>
<evidence type="ECO:0000256" key="3">
    <source>
        <dbReference type="ARBA" id="ARBA00023014"/>
    </source>
</evidence>
<sequence length="65" mass="6793">MPTISAKLALELLNLEPEDLTMAEDRSAPSGLIPPCDCSGCCTCGYCVCNCGNRDGGILIDELEG</sequence>
<proteinExistence type="predicted"/>
<name>A0A5N0E346_9NOCA</name>
<dbReference type="RefSeq" id="WP_150406765.1">
    <property type="nucleotide sequence ID" value="NZ_VXLC01000025.1"/>
</dbReference>
<evidence type="ECO:0000256" key="1">
    <source>
        <dbReference type="ARBA" id="ARBA00022723"/>
    </source>
</evidence>
<dbReference type="PROSITE" id="PS00198">
    <property type="entry name" value="4FE4S_FER_1"/>
    <property type="match status" value="1"/>
</dbReference>
<dbReference type="GO" id="GO:0046872">
    <property type="term" value="F:metal ion binding"/>
    <property type="evidence" value="ECO:0007669"/>
    <property type="project" value="UniProtKB-KW"/>
</dbReference>
<dbReference type="GO" id="GO:0051536">
    <property type="term" value="F:iron-sulfur cluster binding"/>
    <property type="evidence" value="ECO:0007669"/>
    <property type="project" value="UniProtKB-KW"/>
</dbReference>
<accession>A0A5N0E346</accession>
<protein>
    <submittedName>
        <fullName evidence="4">Uncharacterized protein</fullName>
    </submittedName>
</protein>
<evidence type="ECO:0000313" key="5">
    <source>
        <dbReference type="Proteomes" id="UP000323876"/>
    </source>
</evidence>